<evidence type="ECO:0000313" key="2">
    <source>
        <dbReference type="EMBL" id="KAG5666812.1"/>
    </source>
</evidence>
<dbReference type="EMBL" id="JADBJN010000004">
    <property type="protein sequence ID" value="KAG5666812.1"/>
    <property type="molecule type" value="Genomic_DNA"/>
</dbReference>
<protein>
    <recommendedName>
        <fullName evidence="4">Ionotropic receptor</fullName>
    </recommendedName>
</protein>
<gene>
    <name evidence="2" type="ORF">PVAND_014822</name>
</gene>
<feature type="chain" id="PRO_5039906750" description="Ionotropic receptor" evidence="1">
    <location>
        <begin position="22"/>
        <end position="168"/>
    </location>
</feature>
<name>A0A9J6BAH6_POLVA</name>
<sequence>MLVKISFHFYILLILMSNVLNQVQLHSYDTPSVSKAISDVIQEFYIKNQIQFDFLIYGKPTNHINDVTDEVIKNLNGKIPNKIFLITNTSLWFHNFFQSAVIFLPTINDLTYLHAEHAYEVRKNLLLRNKSFKKLKFLIYCEDIKNIANLVKVMAKHVDRVDIRNPDI</sequence>
<accession>A0A9J6BAH6</accession>
<organism evidence="2 3">
    <name type="scientific">Polypedilum vanderplanki</name>
    <name type="common">Sleeping chironomid midge</name>
    <dbReference type="NCBI Taxonomy" id="319348"/>
    <lineage>
        <taxon>Eukaryota</taxon>
        <taxon>Metazoa</taxon>
        <taxon>Ecdysozoa</taxon>
        <taxon>Arthropoda</taxon>
        <taxon>Hexapoda</taxon>
        <taxon>Insecta</taxon>
        <taxon>Pterygota</taxon>
        <taxon>Neoptera</taxon>
        <taxon>Endopterygota</taxon>
        <taxon>Diptera</taxon>
        <taxon>Nematocera</taxon>
        <taxon>Chironomoidea</taxon>
        <taxon>Chironomidae</taxon>
        <taxon>Chironominae</taxon>
        <taxon>Polypedilum</taxon>
        <taxon>Polypedilum</taxon>
    </lineage>
</organism>
<feature type="signal peptide" evidence="1">
    <location>
        <begin position="1"/>
        <end position="21"/>
    </location>
</feature>
<dbReference type="Proteomes" id="UP001107558">
    <property type="component" value="Chromosome 4"/>
</dbReference>
<keyword evidence="3" id="KW-1185">Reference proteome</keyword>
<dbReference type="AlphaFoldDB" id="A0A9J6BAH6"/>
<evidence type="ECO:0000313" key="3">
    <source>
        <dbReference type="Proteomes" id="UP001107558"/>
    </source>
</evidence>
<keyword evidence="1" id="KW-0732">Signal</keyword>
<reference evidence="2" key="1">
    <citation type="submission" date="2021-03" db="EMBL/GenBank/DDBJ databases">
        <title>Chromosome level genome of the anhydrobiotic midge Polypedilum vanderplanki.</title>
        <authorList>
            <person name="Yoshida Y."/>
            <person name="Kikawada T."/>
            <person name="Gusev O."/>
        </authorList>
    </citation>
    <scope>NUCLEOTIDE SEQUENCE</scope>
    <source>
        <strain evidence="2">NIAS01</strain>
        <tissue evidence="2">Whole body or cell culture</tissue>
    </source>
</reference>
<evidence type="ECO:0000256" key="1">
    <source>
        <dbReference type="SAM" id="SignalP"/>
    </source>
</evidence>
<proteinExistence type="predicted"/>
<evidence type="ECO:0008006" key="4">
    <source>
        <dbReference type="Google" id="ProtNLM"/>
    </source>
</evidence>
<comment type="caution">
    <text evidence="2">The sequence shown here is derived from an EMBL/GenBank/DDBJ whole genome shotgun (WGS) entry which is preliminary data.</text>
</comment>